<dbReference type="Pfam" id="PF08506">
    <property type="entry name" value="Cse1"/>
    <property type="match status" value="1"/>
</dbReference>
<dbReference type="PANTHER" id="PTHR10997">
    <property type="entry name" value="IMPORTIN-7, 8, 11"/>
    <property type="match status" value="1"/>
</dbReference>
<proteinExistence type="predicted"/>
<dbReference type="AlphaFoldDB" id="A0A1R2BPP7"/>
<evidence type="ECO:0000313" key="8">
    <source>
        <dbReference type="EMBL" id="OMJ78783.1"/>
    </source>
</evidence>
<comment type="caution">
    <text evidence="8">The sequence shown here is derived from an EMBL/GenBank/DDBJ whole genome shotgun (WGS) entry which is preliminary data.</text>
</comment>
<dbReference type="GO" id="GO:0031267">
    <property type="term" value="F:small GTPase binding"/>
    <property type="evidence" value="ECO:0007669"/>
    <property type="project" value="InterPro"/>
</dbReference>
<name>A0A1R2BPP7_9CILI</name>
<keyword evidence="4" id="KW-0963">Cytoplasm</keyword>
<dbReference type="Pfam" id="PF03810">
    <property type="entry name" value="IBN_N"/>
    <property type="match status" value="1"/>
</dbReference>
<dbReference type="InterPro" id="IPR001494">
    <property type="entry name" value="Importin-beta_N"/>
</dbReference>
<dbReference type="InterPro" id="IPR011989">
    <property type="entry name" value="ARM-like"/>
</dbReference>
<dbReference type="InterPro" id="IPR016024">
    <property type="entry name" value="ARM-type_fold"/>
</dbReference>
<organism evidence="8 9">
    <name type="scientific">Stentor coeruleus</name>
    <dbReference type="NCBI Taxonomy" id="5963"/>
    <lineage>
        <taxon>Eukaryota</taxon>
        <taxon>Sar</taxon>
        <taxon>Alveolata</taxon>
        <taxon>Ciliophora</taxon>
        <taxon>Postciliodesmatophora</taxon>
        <taxon>Heterotrichea</taxon>
        <taxon>Heterotrichida</taxon>
        <taxon>Stentoridae</taxon>
        <taxon>Stentor</taxon>
    </lineage>
</organism>
<dbReference type="OrthoDB" id="760868at2759"/>
<dbReference type="GO" id="GO:0006606">
    <property type="term" value="P:protein import into nucleus"/>
    <property type="evidence" value="ECO:0007669"/>
    <property type="project" value="TreeGrafter"/>
</dbReference>
<keyword evidence="6" id="KW-0539">Nucleus</keyword>
<sequence>MDESILLSAFSASLGADNEARSKAHEYLQSIRSTPGLLPLLLKISLDASNIIEIRQTAVIYLKNLAKFSKDQEKEFIIPSQDKDFLKFHILTGLGFGVPDKLRSQFEEIAHNMAKAFFPWEQIINQIAAALDDPANIYAGLNMIYQISRNYEYVMNDKRLNLLALVESFFGKILNILKELVLATSNERYSYIQIILQIYWVSFYIDLPQKQTEQNILKEWFECFCQILSANYEDVQTKPANEEEEKIREKTPQWMCKKWAAQIVHRFFTRYFNLNHLNSLNLKIGQYFQAVWAAEFLKVIVSQLFILKERFIPSLVLNYYLKFTTQGIKLNATFSLLDEAAISHILVNVIMPILNRVASDEEIWRENPIEFVRKEADLGKAYYSPKSSAIDLLLTLCEKGILMKFFDFLAGEIQDNTDLLKKEALMLALGSISEQVKQNNGLKELLGSILAQFVYPEFNNQIGFLRSRAAWVYARYGSINYESVEFKTKALEAVCILLKDPEFPVRYEAALALPKLLTWEVSKKRLSTEVKNLLEIYLKLMSEIDSEDLVEALENIVSAFPKEILPYSLELTQHLALAFNRMIAKDMNEDEGESAMAAVSTLNTISKIIDFLEDKPEDLIKISLILKPIFEYCLSEKGCDYFEETLNLLTCLLYYAPEKSLPHLFCLIQLLRASILGEGNEKPYATEHIDEIFSPIANFIKKYPEQTLENLAAIVEMGFILIKDKEQEAVNGCKILIAILENFKGQINHMLIPIIKEIATTFSMTNSRKIKNACSQAMFVALWNNPLVSLSTGIILTPSIEYALIAIRNFSESLARCHMIFGLGSLFYIIPSLPSAMQMTLPAIFKSIIQLCEDVDNDSSGEGIVVNEPWKISEHCEKVIEKINNCSNNQDEDDDDNDFPFGADAEDLYDSPFEVLNQNDMIKEITILIKGNFPELFQNIESLLSESEKKLLKSLIQ</sequence>
<gene>
    <name evidence="8" type="ORF">SteCoe_21357</name>
</gene>
<evidence type="ECO:0000256" key="6">
    <source>
        <dbReference type="ARBA" id="ARBA00023242"/>
    </source>
</evidence>
<dbReference type="GO" id="GO:0005635">
    <property type="term" value="C:nuclear envelope"/>
    <property type="evidence" value="ECO:0007669"/>
    <property type="project" value="TreeGrafter"/>
</dbReference>
<evidence type="ECO:0000256" key="5">
    <source>
        <dbReference type="ARBA" id="ARBA00022927"/>
    </source>
</evidence>
<protein>
    <recommendedName>
        <fullName evidence="7">Importin N-terminal domain-containing protein</fullName>
    </recommendedName>
</protein>
<accession>A0A1R2BPP7</accession>
<keyword evidence="9" id="KW-1185">Reference proteome</keyword>
<comment type="subcellular location">
    <subcellularLocation>
        <location evidence="2">Cytoplasm</location>
    </subcellularLocation>
    <subcellularLocation>
        <location evidence="1">Nucleus</location>
    </subcellularLocation>
</comment>
<evidence type="ECO:0000256" key="3">
    <source>
        <dbReference type="ARBA" id="ARBA00022448"/>
    </source>
</evidence>
<evidence type="ECO:0000259" key="7">
    <source>
        <dbReference type="PROSITE" id="PS50166"/>
    </source>
</evidence>
<dbReference type="Proteomes" id="UP000187209">
    <property type="component" value="Unassembled WGS sequence"/>
</dbReference>
<dbReference type="PROSITE" id="PS50166">
    <property type="entry name" value="IMPORTIN_B_NT"/>
    <property type="match status" value="1"/>
</dbReference>
<dbReference type="Gene3D" id="1.25.10.10">
    <property type="entry name" value="Leucine-rich Repeat Variant"/>
    <property type="match status" value="1"/>
</dbReference>
<feature type="domain" description="Importin N-terminal" evidence="7">
    <location>
        <begin position="24"/>
        <end position="96"/>
    </location>
</feature>
<dbReference type="InterPro" id="IPR013713">
    <property type="entry name" value="XPO2_central"/>
</dbReference>
<dbReference type="GO" id="GO:0005829">
    <property type="term" value="C:cytosol"/>
    <property type="evidence" value="ECO:0007669"/>
    <property type="project" value="TreeGrafter"/>
</dbReference>
<keyword evidence="5" id="KW-0653">Protein transport</keyword>
<dbReference type="SUPFAM" id="SSF48371">
    <property type="entry name" value="ARM repeat"/>
    <property type="match status" value="1"/>
</dbReference>
<reference evidence="8 9" key="1">
    <citation type="submission" date="2016-11" db="EMBL/GenBank/DDBJ databases">
        <title>The macronuclear genome of Stentor coeruleus: a giant cell with tiny introns.</title>
        <authorList>
            <person name="Slabodnick M."/>
            <person name="Ruby J.G."/>
            <person name="Reiff S.B."/>
            <person name="Swart E.C."/>
            <person name="Gosai S."/>
            <person name="Prabakaran S."/>
            <person name="Witkowska E."/>
            <person name="Larue G.E."/>
            <person name="Fisher S."/>
            <person name="Freeman R.M."/>
            <person name="Gunawardena J."/>
            <person name="Chu W."/>
            <person name="Stover N.A."/>
            <person name="Gregory B.D."/>
            <person name="Nowacki M."/>
            <person name="Derisi J."/>
            <person name="Roy S.W."/>
            <person name="Marshall W.F."/>
            <person name="Sood P."/>
        </authorList>
    </citation>
    <scope>NUCLEOTIDE SEQUENCE [LARGE SCALE GENOMIC DNA]</scope>
    <source>
        <strain evidence="8">WM001</strain>
    </source>
</reference>
<evidence type="ECO:0000256" key="4">
    <source>
        <dbReference type="ARBA" id="ARBA00022490"/>
    </source>
</evidence>
<dbReference type="EMBL" id="MPUH01000504">
    <property type="protein sequence ID" value="OMJ78783.1"/>
    <property type="molecule type" value="Genomic_DNA"/>
</dbReference>
<evidence type="ECO:0000256" key="2">
    <source>
        <dbReference type="ARBA" id="ARBA00004496"/>
    </source>
</evidence>
<dbReference type="PANTHER" id="PTHR10997:SF18">
    <property type="entry name" value="D-IMPORTIN 7_RANBP7"/>
    <property type="match status" value="1"/>
</dbReference>
<evidence type="ECO:0000313" key="9">
    <source>
        <dbReference type="Proteomes" id="UP000187209"/>
    </source>
</evidence>
<evidence type="ECO:0000256" key="1">
    <source>
        <dbReference type="ARBA" id="ARBA00004123"/>
    </source>
</evidence>
<keyword evidence="3" id="KW-0813">Transport</keyword>